<comment type="caution">
    <text evidence="2">The sequence shown here is derived from an EMBL/GenBank/DDBJ whole genome shotgun (WGS) entry which is preliminary data.</text>
</comment>
<evidence type="ECO:0000313" key="3">
    <source>
        <dbReference type="Proteomes" id="UP000657918"/>
    </source>
</evidence>
<dbReference type="AlphaFoldDB" id="A0A835MY59"/>
<gene>
    <name evidence="2" type="ORF">SADUNF_Sadunf06G0212200</name>
</gene>
<organism evidence="2 3">
    <name type="scientific">Salix dunnii</name>
    <dbReference type="NCBI Taxonomy" id="1413687"/>
    <lineage>
        <taxon>Eukaryota</taxon>
        <taxon>Viridiplantae</taxon>
        <taxon>Streptophyta</taxon>
        <taxon>Embryophyta</taxon>
        <taxon>Tracheophyta</taxon>
        <taxon>Spermatophyta</taxon>
        <taxon>Magnoliopsida</taxon>
        <taxon>eudicotyledons</taxon>
        <taxon>Gunneridae</taxon>
        <taxon>Pentapetalae</taxon>
        <taxon>rosids</taxon>
        <taxon>fabids</taxon>
        <taxon>Malpighiales</taxon>
        <taxon>Salicaceae</taxon>
        <taxon>Saliceae</taxon>
        <taxon>Salix</taxon>
    </lineage>
</organism>
<feature type="region of interest" description="Disordered" evidence="1">
    <location>
        <begin position="1"/>
        <end position="24"/>
    </location>
</feature>
<name>A0A835MY59_9ROSI</name>
<evidence type="ECO:0000256" key="1">
    <source>
        <dbReference type="SAM" id="MobiDB-lite"/>
    </source>
</evidence>
<evidence type="ECO:0000313" key="2">
    <source>
        <dbReference type="EMBL" id="KAF9681304.1"/>
    </source>
</evidence>
<keyword evidence="3" id="KW-1185">Reference proteome</keyword>
<protein>
    <submittedName>
        <fullName evidence="2">Uncharacterized protein</fullName>
    </submittedName>
</protein>
<dbReference type="Proteomes" id="UP000657918">
    <property type="component" value="Unassembled WGS sequence"/>
</dbReference>
<accession>A0A835MY59</accession>
<sequence length="165" mass="18959">MRRSTQLSRSRQNVVKNRSGSTSGSNLPAFKALTSVYFMQFLACNGHHQKYEIRDRSIELGTYDFVPAEFGNVHSVSEGILRFPVNYREICLGFHCLYQQDKLRPKTTDRRTQGVTSAPACIYRLQKPSKILHGKEGGMLEKITRQFNQILEKNNNQKCDIPYVL</sequence>
<dbReference type="EMBL" id="JADGMS010000006">
    <property type="protein sequence ID" value="KAF9681304.1"/>
    <property type="molecule type" value="Genomic_DNA"/>
</dbReference>
<reference evidence="2 3" key="1">
    <citation type="submission" date="2020-10" db="EMBL/GenBank/DDBJ databases">
        <title>Plant Genome Project.</title>
        <authorList>
            <person name="Zhang R.-G."/>
        </authorList>
    </citation>
    <scope>NUCLEOTIDE SEQUENCE [LARGE SCALE GENOMIC DNA]</scope>
    <source>
        <strain evidence="2">FAFU-HL-1</strain>
        <tissue evidence="2">Leaf</tissue>
    </source>
</reference>
<proteinExistence type="predicted"/>